<comment type="caution">
    <text evidence="1">The sequence shown here is derived from an EMBL/GenBank/DDBJ whole genome shotgun (WGS) entry which is preliminary data.</text>
</comment>
<evidence type="ECO:0000313" key="2">
    <source>
        <dbReference type="Proteomes" id="UP000005025"/>
    </source>
</evidence>
<gene>
    <name evidence="1" type="ORF">HMPREF9104_03034</name>
</gene>
<protein>
    <submittedName>
        <fullName evidence="1">Uncharacterized protein</fullName>
    </submittedName>
</protein>
<reference evidence="1 2" key="1">
    <citation type="submission" date="2011-09" db="EMBL/GenBank/DDBJ databases">
        <authorList>
            <person name="Weinstock G."/>
            <person name="Sodergren E."/>
            <person name="Clifton S."/>
            <person name="Fulton L."/>
            <person name="Fulton B."/>
            <person name="Courtney L."/>
            <person name="Fronick C."/>
            <person name="Harrison M."/>
            <person name="Strong C."/>
            <person name="Farmer C."/>
            <person name="Delahaunty K."/>
            <person name="Markovic C."/>
            <person name="Hall O."/>
            <person name="Minx P."/>
            <person name="Tomlinson C."/>
            <person name="Mitreva M."/>
            <person name="Hou S."/>
            <person name="Chen J."/>
            <person name="Wollam A."/>
            <person name="Pepin K.H."/>
            <person name="Johnson M."/>
            <person name="Bhonagiri V."/>
            <person name="Zhang X."/>
            <person name="Suruliraj S."/>
            <person name="Warren W."/>
            <person name="Chinwalla A."/>
            <person name="Mardis E.R."/>
            <person name="Wilson R.K."/>
        </authorList>
    </citation>
    <scope>NUCLEOTIDE SEQUENCE [LARGE SCALE GENOMIC DNA]</scope>
    <source>
        <strain evidence="1 2">F0435</strain>
    </source>
</reference>
<dbReference type="HOGENOM" id="CLU_3201295_0_0_9"/>
<organism evidence="1 2">
    <name type="scientific">Lentilactobacillus kisonensis F0435</name>
    <dbReference type="NCBI Taxonomy" id="797516"/>
    <lineage>
        <taxon>Bacteria</taxon>
        <taxon>Bacillati</taxon>
        <taxon>Bacillota</taxon>
        <taxon>Bacilli</taxon>
        <taxon>Lactobacillales</taxon>
        <taxon>Lactobacillaceae</taxon>
        <taxon>Lentilactobacillus</taxon>
    </lineage>
</organism>
<proteinExistence type="predicted"/>
<evidence type="ECO:0000313" key="1">
    <source>
        <dbReference type="EMBL" id="EHO47760.1"/>
    </source>
</evidence>
<sequence length="45" mass="5142">MWPDLLATGRESRIVPIKMMVKKPSVKIWGKASRKRDANGSEPFE</sequence>
<name>H1LK87_9LACO</name>
<dbReference type="STRING" id="797516.HMPREF9104_03034"/>
<dbReference type="EMBL" id="AGRJ01000255">
    <property type="protein sequence ID" value="EHO47760.1"/>
    <property type="molecule type" value="Genomic_DNA"/>
</dbReference>
<dbReference type="Proteomes" id="UP000005025">
    <property type="component" value="Unassembled WGS sequence"/>
</dbReference>
<dbReference type="AlphaFoldDB" id="H1LK87"/>
<accession>H1LK87</accession>